<evidence type="ECO:0000256" key="5">
    <source>
        <dbReference type="ARBA" id="ARBA00022612"/>
    </source>
</evidence>
<dbReference type="EMBL" id="KC465900">
    <property type="protein sequence ID" value="AGE60555.1"/>
    <property type="molecule type" value="Genomic_DNA"/>
</dbReference>
<evidence type="ECO:0000256" key="3">
    <source>
        <dbReference type="ARBA" id="ARBA00022470"/>
    </source>
</evidence>
<keyword evidence="13" id="KW-1185">Reference proteome</keyword>
<dbReference type="GO" id="GO:0044423">
    <property type="term" value="C:virion component"/>
    <property type="evidence" value="ECO:0007669"/>
    <property type="project" value="UniProtKB-KW"/>
</dbReference>
<evidence type="ECO:0000313" key="12">
    <source>
        <dbReference type="EMBL" id="AGE60555.1"/>
    </source>
</evidence>
<keyword evidence="7" id="KW-0118">Viral capsid assembly</keyword>
<comment type="subcellular location">
    <subcellularLocation>
        <location evidence="2">Virion</location>
    </subcellularLocation>
</comment>
<evidence type="ECO:0000256" key="4">
    <source>
        <dbReference type="ARBA" id="ARBA00022595"/>
    </source>
</evidence>
<evidence type="ECO:0000256" key="9">
    <source>
        <dbReference type="ARBA" id="ARBA00023219"/>
    </source>
</evidence>
<dbReference type="Pfam" id="PF12236">
    <property type="entry name" value="Head-tail_con"/>
    <property type="match status" value="1"/>
</dbReference>
<keyword evidence="10" id="KW-1160">Virus entry into host cell</keyword>
<name>M1IPM1_9CAUD</name>
<keyword evidence="6" id="KW-0946">Virion</keyword>
<evidence type="ECO:0000256" key="11">
    <source>
        <dbReference type="SAM" id="MobiDB-lite"/>
    </source>
</evidence>
<feature type="region of interest" description="Disordered" evidence="11">
    <location>
        <begin position="486"/>
        <end position="505"/>
    </location>
</feature>
<comment type="function">
    <text evidence="1">Forms the portal vertex of the capsid. This portal plays critical roles in head assembly, genome packaging, neck/tail attachment, and genome ejection. The portal protein multimerizes as a single ring-shaped homododecamer arranged around a central channel.</text>
</comment>
<dbReference type="GeneID" id="14697507"/>
<keyword evidence="9" id="KW-0231">Viral genome packaging</keyword>
<dbReference type="KEGG" id="vg:14697507"/>
<feature type="compositionally biased region" description="Low complexity" evidence="11">
    <location>
        <begin position="486"/>
        <end position="501"/>
    </location>
</feature>
<reference evidence="12 13" key="1">
    <citation type="journal article" date="2013" name="Nature">
        <title>Abundant SAR11 viruses in the ocean.</title>
        <authorList>
            <person name="Zhao Y."/>
            <person name="Temperton B."/>
            <person name="Thrash J.C."/>
            <person name="Schwalbach M.S."/>
            <person name="Vergin K.L."/>
            <person name="Landry Z.C."/>
            <person name="Ellisman M."/>
            <person name="Deerinck T."/>
            <person name="Sullivan M.B."/>
            <person name="Giovannoni S.J."/>
        </authorList>
    </citation>
    <scope>NUCLEOTIDE SEQUENCE [LARGE SCALE GENOMIC DNA]</scope>
</reference>
<dbReference type="RefSeq" id="YP_007517785.1">
    <property type="nucleotide sequence ID" value="NC_020482.1"/>
</dbReference>
<proteinExistence type="predicted"/>
<evidence type="ECO:0000256" key="1">
    <source>
        <dbReference type="ARBA" id="ARBA00003421"/>
    </source>
</evidence>
<evidence type="ECO:0000256" key="8">
    <source>
        <dbReference type="ARBA" id="ARBA00023009"/>
    </source>
</evidence>
<dbReference type="Proteomes" id="UP000011294">
    <property type="component" value="Genome"/>
</dbReference>
<evidence type="ECO:0000256" key="7">
    <source>
        <dbReference type="ARBA" id="ARBA00022950"/>
    </source>
</evidence>
<evidence type="ECO:0000256" key="6">
    <source>
        <dbReference type="ARBA" id="ARBA00022844"/>
    </source>
</evidence>
<keyword evidence="3" id="KW-1244">Viral short tail ejection system</keyword>
<dbReference type="OrthoDB" id="5112at10239"/>
<dbReference type="InterPro" id="IPR020991">
    <property type="entry name" value="Connector_podovirus"/>
</dbReference>
<dbReference type="GO" id="GO:0099002">
    <property type="term" value="P:symbiont genome ejection through host cell envelope, short tail mechanism"/>
    <property type="evidence" value="ECO:0007669"/>
    <property type="project" value="UniProtKB-KW"/>
</dbReference>
<evidence type="ECO:0000256" key="2">
    <source>
        <dbReference type="ARBA" id="ARBA00004328"/>
    </source>
</evidence>
<keyword evidence="8" id="KW-1171">Viral genome ejection through host cell envelope</keyword>
<keyword evidence="4" id="KW-1162">Viral penetration into host cytoplasm</keyword>
<protein>
    <submittedName>
        <fullName evidence="12">Head-to-tail joining protein</fullName>
    </submittedName>
</protein>
<accession>M1IPM1</accession>
<organism evidence="12 13">
    <name type="scientific">Pelagibacter phage HTVC011P</name>
    <dbReference type="NCBI Taxonomy" id="1283078"/>
    <lineage>
        <taxon>Viruses</taxon>
        <taxon>Duplodnaviria</taxon>
        <taxon>Heunggongvirae</taxon>
        <taxon>Uroviricota</taxon>
        <taxon>Caudoviricetes</taxon>
        <taxon>Autographivirales</taxon>
        <taxon>Stopavirus</taxon>
        <taxon>Stopavirus HTVC011P</taxon>
    </lineage>
</organism>
<evidence type="ECO:0000256" key="10">
    <source>
        <dbReference type="ARBA" id="ARBA00023296"/>
    </source>
</evidence>
<sequence>MERYSLSENTNNYKENSVEGQYQKLEIERETYLERARESAELTIPHLYPPKGNNANTEYSTPYQSVGARGVMNLASKLMLALFPPQAPFFRIDVDELVYKSIEGDPQQKKIIEQGLAKIEKSVMDNIEVQNDRVAVYEALKHLIVGGNCLLHLTDTGLRTYRLENYVVKRDPQGHILKIIIKESVVPDTLPPKIAKALGKEQDTQQDKTLDLYTCVRKEGKKYIVHQEVKGHVLYEKIYNADNLPFIALRFNRIDGMNYGRGHIENIIGDLRSLEGLTKAILEGSSASAKMLFMVAPNGTTRASSIAKAPNGAIIEGSATDVSVLQANKFADFRVAMETMQRVEQRLNFAFLLNASVQRQAERVTATEVQLIANELQEALGGVYGILTTEFQLPYINTKLAMLRQKGLLPDLPKDIVKVKIIVGMEALGRQSDRLKLLQFISDLANTLGAEVLAKYINLDDAIKKFAIANQIDTAGLIKSSEQLQQDEQQAQQQQMAQQMQNTATDPRVAIEMGKQFANSGGTANVEGDELVLNQSE</sequence>
<keyword evidence="5" id="KW-1188">Viral release from host cell</keyword>
<evidence type="ECO:0000313" key="13">
    <source>
        <dbReference type="Proteomes" id="UP000011294"/>
    </source>
</evidence>